<accession>A0A7X8YEL2</accession>
<keyword evidence="5 7" id="KW-0472">Membrane</keyword>
<dbReference type="GO" id="GO:0005436">
    <property type="term" value="F:sodium:phosphate symporter activity"/>
    <property type="evidence" value="ECO:0007669"/>
    <property type="project" value="InterPro"/>
</dbReference>
<dbReference type="Pfam" id="PF02690">
    <property type="entry name" value="Na_Pi_cotrans"/>
    <property type="match status" value="2"/>
</dbReference>
<organism evidence="8 9">
    <name type="scientific">Nesterenkonia sedimenti</name>
    <dbReference type="NCBI Taxonomy" id="1463632"/>
    <lineage>
        <taxon>Bacteria</taxon>
        <taxon>Bacillati</taxon>
        <taxon>Actinomycetota</taxon>
        <taxon>Actinomycetes</taxon>
        <taxon>Micrococcales</taxon>
        <taxon>Micrococcaceae</taxon>
        <taxon>Nesterenkonia</taxon>
    </lineage>
</organism>
<proteinExistence type="predicted"/>
<evidence type="ECO:0000256" key="1">
    <source>
        <dbReference type="ARBA" id="ARBA00004651"/>
    </source>
</evidence>
<comment type="caution">
    <text evidence="8">The sequence shown here is derived from an EMBL/GenBank/DDBJ whole genome shotgun (WGS) entry which is preliminary data.</text>
</comment>
<dbReference type="EMBL" id="JABAHY010000014">
    <property type="protein sequence ID" value="NLS10734.1"/>
    <property type="molecule type" value="Genomic_DNA"/>
</dbReference>
<feature type="transmembrane region" description="Helical" evidence="7">
    <location>
        <begin position="45"/>
        <end position="73"/>
    </location>
</feature>
<evidence type="ECO:0000256" key="3">
    <source>
        <dbReference type="ARBA" id="ARBA00022692"/>
    </source>
</evidence>
<dbReference type="GO" id="GO:0044341">
    <property type="term" value="P:sodium-dependent phosphate transport"/>
    <property type="evidence" value="ECO:0007669"/>
    <property type="project" value="InterPro"/>
</dbReference>
<feature type="transmembrane region" description="Helical" evidence="7">
    <location>
        <begin position="80"/>
        <end position="100"/>
    </location>
</feature>
<dbReference type="GO" id="GO:0005886">
    <property type="term" value="C:plasma membrane"/>
    <property type="evidence" value="ECO:0007669"/>
    <property type="project" value="UniProtKB-SubCell"/>
</dbReference>
<feature type="transmembrane region" description="Helical" evidence="7">
    <location>
        <begin position="156"/>
        <end position="177"/>
    </location>
</feature>
<feature type="region of interest" description="Disordered" evidence="6">
    <location>
        <begin position="1"/>
        <end position="33"/>
    </location>
</feature>
<keyword evidence="9" id="KW-1185">Reference proteome</keyword>
<feature type="transmembrane region" description="Helical" evidence="7">
    <location>
        <begin position="346"/>
        <end position="372"/>
    </location>
</feature>
<dbReference type="InterPro" id="IPR003841">
    <property type="entry name" value="Na/Pi_transpt"/>
</dbReference>
<feature type="transmembrane region" description="Helical" evidence="7">
    <location>
        <begin position="318"/>
        <end position="340"/>
    </location>
</feature>
<evidence type="ECO:0000256" key="5">
    <source>
        <dbReference type="ARBA" id="ARBA00023136"/>
    </source>
</evidence>
<dbReference type="RefSeq" id="WP_168888220.1">
    <property type="nucleotide sequence ID" value="NZ_JABAHY010000014.1"/>
</dbReference>
<feature type="transmembrane region" description="Helical" evidence="7">
    <location>
        <begin position="235"/>
        <end position="257"/>
    </location>
</feature>
<name>A0A7X8YEL2_9MICC</name>
<feature type="transmembrane region" description="Helical" evidence="7">
    <location>
        <begin position="392"/>
        <end position="412"/>
    </location>
</feature>
<evidence type="ECO:0000313" key="9">
    <source>
        <dbReference type="Proteomes" id="UP000523139"/>
    </source>
</evidence>
<evidence type="ECO:0000256" key="7">
    <source>
        <dbReference type="SAM" id="Phobius"/>
    </source>
</evidence>
<dbReference type="AlphaFoldDB" id="A0A7X8YEL2"/>
<evidence type="ECO:0000256" key="4">
    <source>
        <dbReference type="ARBA" id="ARBA00022989"/>
    </source>
</evidence>
<feature type="transmembrane region" description="Helical" evidence="7">
    <location>
        <begin position="112"/>
        <end position="135"/>
    </location>
</feature>
<evidence type="ECO:0000313" key="8">
    <source>
        <dbReference type="EMBL" id="NLS10734.1"/>
    </source>
</evidence>
<dbReference type="PANTHER" id="PTHR10010">
    <property type="entry name" value="SOLUTE CARRIER FAMILY 34 SODIUM PHOSPHATE , MEMBER 2-RELATED"/>
    <property type="match status" value="1"/>
</dbReference>
<keyword evidence="4 7" id="KW-1133">Transmembrane helix</keyword>
<dbReference type="PANTHER" id="PTHR10010:SF46">
    <property type="entry name" value="SODIUM-DEPENDENT PHOSPHATE TRANSPORT PROTEIN 2B"/>
    <property type="match status" value="1"/>
</dbReference>
<protein>
    <submittedName>
        <fullName evidence="8">Na/Pi symporter</fullName>
    </submittedName>
</protein>
<reference evidence="8 9" key="1">
    <citation type="submission" date="2020-04" db="EMBL/GenBank/DDBJ databases">
        <title>Nesterenkonia sp. nov., isolated from marine sediment.</title>
        <authorList>
            <person name="Zhang G."/>
        </authorList>
    </citation>
    <scope>NUCLEOTIDE SEQUENCE [LARGE SCALE GENOMIC DNA]</scope>
    <source>
        <strain evidence="8 9">MY13</strain>
    </source>
</reference>
<sequence length="413" mass="42503">MAVLPAPEKVQTSHATTDPGVGHTQSPAPVPARLGRKLSPRAHAILNWLTVAVCVYVLITAVSVIGSGFSLAAGDRAAELFEFAANPLVGLMVGIVATALTQSSSTTTSVTIGLVAGGLPLGVAVPIILGANIGTTLTNTLVSMGMVRDKEQFRRGFAAATVHDFFNLLAVVIFLPLEIAFSLLERLASAAAGMLSGAEAGLLNSVFDGIETVVKGATTPLADFIAYSLSWLPGLWAGVAMIVVAIALILAVINLIGRKLKALLVGRAQRVLNSAVGRGPITSIGSGAMVTVMVQSSSTTTALMVPLAGSGTLTLRQIYPFTLGANIGTTITGLVAAFAFDGPMGTIALTAALVHLFFNVFGTAVIYGIPGIRKLPLKGAQWLSNLAAERKVAAFAWVLAVFIGLPLALIFLL</sequence>
<comment type="subcellular location">
    <subcellularLocation>
        <location evidence="1">Cell membrane</location>
        <topology evidence="1">Multi-pass membrane protein</topology>
    </subcellularLocation>
</comment>
<gene>
    <name evidence="8" type="ORF">HGQ17_12170</name>
</gene>
<evidence type="ECO:0000256" key="2">
    <source>
        <dbReference type="ARBA" id="ARBA00022475"/>
    </source>
</evidence>
<keyword evidence="3 7" id="KW-0812">Transmembrane</keyword>
<dbReference type="NCBIfam" id="NF037997">
    <property type="entry name" value="Na_Pi_symport"/>
    <property type="match status" value="1"/>
</dbReference>
<dbReference type="Proteomes" id="UP000523139">
    <property type="component" value="Unassembled WGS sequence"/>
</dbReference>
<keyword evidence="2" id="KW-1003">Cell membrane</keyword>
<evidence type="ECO:0000256" key="6">
    <source>
        <dbReference type="SAM" id="MobiDB-lite"/>
    </source>
</evidence>